<dbReference type="SUPFAM" id="SSF48452">
    <property type="entry name" value="TPR-like"/>
    <property type="match status" value="1"/>
</dbReference>
<evidence type="ECO:0000256" key="1">
    <source>
        <dbReference type="PROSITE-ProRule" id="PRU00339"/>
    </source>
</evidence>
<accession>A0A7W2M3K5</accession>
<dbReference type="InterPro" id="IPR019734">
    <property type="entry name" value="TPR_rpt"/>
</dbReference>
<reference evidence="3 4" key="1">
    <citation type="submission" date="2020-07" db="EMBL/GenBank/DDBJ databases">
        <title>Bacterium isolated from marine sediment.</title>
        <authorList>
            <person name="Shang D."/>
        </authorList>
    </citation>
    <scope>NUCLEOTIDE SEQUENCE [LARGE SCALE GENOMIC DNA]</scope>
    <source>
        <strain evidence="3 4">F6074</strain>
    </source>
</reference>
<feature type="transmembrane region" description="Helical" evidence="2">
    <location>
        <begin position="86"/>
        <end position="108"/>
    </location>
</feature>
<name>A0A7W2M3K5_9FLAO</name>
<evidence type="ECO:0000313" key="4">
    <source>
        <dbReference type="Proteomes" id="UP000541857"/>
    </source>
</evidence>
<protein>
    <submittedName>
        <fullName evidence="3">Tetratricopeptide repeat protein</fullName>
    </submittedName>
</protein>
<dbReference type="RefSeq" id="WP_182203158.1">
    <property type="nucleotide sequence ID" value="NZ_JACGLT010000003.1"/>
</dbReference>
<feature type="repeat" description="TPR" evidence="1">
    <location>
        <begin position="205"/>
        <end position="238"/>
    </location>
</feature>
<dbReference type="Proteomes" id="UP000541857">
    <property type="component" value="Unassembled WGS sequence"/>
</dbReference>
<dbReference type="InterPro" id="IPR011990">
    <property type="entry name" value="TPR-like_helical_dom_sf"/>
</dbReference>
<organism evidence="3 4">
    <name type="scientific">Gelidibacter maritimus</name>
    <dbReference type="NCBI Taxonomy" id="2761487"/>
    <lineage>
        <taxon>Bacteria</taxon>
        <taxon>Pseudomonadati</taxon>
        <taxon>Bacteroidota</taxon>
        <taxon>Flavobacteriia</taxon>
        <taxon>Flavobacteriales</taxon>
        <taxon>Flavobacteriaceae</taxon>
        <taxon>Gelidibacter</taxon>
    </lineage>
</organism>
<keyword evidence="2" id="KW-0472">Membrane</keyword>
<comment type="caution">
    <text evidence="3">The sequence shown here is derived from an EMBL/GenBank/DDBJ whole genome shotgun (WGS) entry which is preliminary data.</text>
</comment>
<keyword evidence="2" id="KW-0812">Transmembrane</keyword>
<gene>
    <name evidence="3" type="ORF">H3Z82_04905</name>
</gene>
<evidence type="ECO:0000256" key="2">
    <source>
        <dbReference type="SAM" id="Phobius"/>
    </source>
</evidence>
<dbReference type="AlphaFoldDB" id="A0A7W2M3K5"/>
<keyword evidence="4" id="KW-1185">Reference proteome</keyword>
<proteinExistence type="predicted"/>
<dbReference type="Pfam" id="PF13432">
    <property type="entry name" value="TPR_16"/>
    <property type="match status" value="1"/>
</dbReference>
<keyword evidence="2" id="KW-1133">Transmembrane helix</keyword>
<dbReference type="Gene3D" id="1.25.40.10">
    <property type="entry name" value="Tetratricopeptide repeat domain"/>
    <property type="match status" value="1"/>
</dbReference>
<evidence type="ECO:0000313" key="3">
    <source>
        <dbReference type="EMBL" id="MBA6152060.1"/>
    </source>
</evidence>
<keyword evidence="1" id="KW-0802">TPR repeat</keyword>
<sequence length="244" mass="27890">MKDYSNITPELLETVERYESGTMAQEERIAFEEQLRSDADFKILVENIRLTLLGIETQALKEQLDEFHKEIPETPQIEKSTTKVRFLSFTKLAIAAGIIIALGMFWMFSGSSNDKLFNQHFKADPGLPTTMSSTDSFVFYDAMVNYKQGDYKTAISKWQQLAVKTPENDTINYFLGVAYLADKNAKKAIPFLNKTLDRSESVFLEDAHYYLGMAYLKSDRTEEAIQEFKKSGSEKSNAILKHLK</sequence>
<dbReference type="PROSITE" id="PS50005">
    <property type="entry name" value="TPR"/>
    <property type="match status" value="1"/>
</dbReference>
<dbReference type="EMBL" id="JACGLT010000003">
    <property type="protein sequence ID" value="MBA6152060.1"/>
    <property type="molecule type" value="Genomic_DNA"/>
</dbReference>
<dbReference type="Pfam" id="PF13174">
    <property type="entry name" value="TPR_6"/>
    <property type="match status" value="1"/>
</dbReference>